<dbReference type="RefSeq" id="WP_062603309.1">
    <property type="nucleotide sequence ID" value="NZ_FCOX02000004.1"/>
</dbReference>
<proteinExistence type="predicted"/>
<gene>
    <name evidence="1" type="ORF">AWB78_01305</name>
</gene>
<dbReference type="EMBL" id="FCOX02000004">
    <property type="protein sequence ID" value="SAK53219.1"/>
    <property type="molecule type" value="Genomic_DNA"/>
</dbReference>
<keyword evidence="2" id="KW-1185">Reference proteome</keyword>
<sequence>MSARPITDTLRLIGGGTLIDTASDQMNDLVRAIDENGGTGKLVIEVTVKKATRGGAMLVTGKTTLKKPADEPMEAMLFATPDGNLLADDPRQQKLDLKRVESASDAPPVALKTAS</sequence>
<evidence type="ECO:0000313" key="2">
    <source>
        <dbReference type="Proteomes" id="UP000071859"/>
    </source>
</evidence>
<comment type="caution">
    <text evidence="1">The sequence shown here is derived from an EMBL/GenBank/DDBJ whole genome shotgun (WGS) entry which is preliminary data.</text>
</comment>
<dbReference type="OrthoDB" id="8613069at2"/>
<evidence type="ECO:0000313" key="1">
    <source>
        <dbReference type="EMBL" id="SAK53219.1"/>
    </source>
</evidence>
<name>A0A158A688_9BURK</name>
<reference evidence="1" key="1">
    <citation type="submission" date="2016-01" db="EMBL/GenBank/DDBJ databases">
        <authorList>
            <person name="Peeters C."/>
        </authorList>
    </citation>
    <scope>NUCLEOTIDE SEQUENCE</scope>
    <source>
        <strain evidence="1">LMG 29321</strain>
    </source>
</reference>
<dbReference type="Proteomes" id="UP000071859">
    <property type="component" value="Unassembled WGS sequence"/>
</dbReference>
<accession>A0A158A688</accession>
<protein>
    <submittedName>
        <fullName evidence="1">Uncharacterized protein</fullName>
    </submittedName>
</protein>
<organism evidence="1 2">
    <name type="scientific">Caballeronia calidae</name>
    <dbReference type="NCBI Taxonomy" id="1777139"/>
    <lineage>
        <taxon>Bacteria</taxon>
        <taxon>Pseudomonadati</taxon>
        <taxon>Pseudomonadota</taxon>
        <taxon>Betaproteobacteria</taxon>
        <taxon>Burkholderiales</taxon>
        <taxon>Burkholderiaceae</taxon>
        <taxon>Caballeronia</taxon>
    </lineage>
</organism>
<dbReference type="AlphaFoldDB" id="A0A158A688"/>